<name>A0A7C5SYT0_9AQUI</name>
<dbReference type="Pfam" id="PF18856">
    <property type="entry name" value="baeRF_family12"/>
    <property type="match status" value="1"/>
</dbReference>
<dbReference type="EMBL" id="DSAC01000050">
    <property type="protein sequence ID" value="HHO73789.1"/>
    <property type="molecule type" value="Genomic_DNA"/>
</dbReference>
<dbReference type="InterPro" id="IPR042226">
    <property type="entry name" value="eFR1_2_sf"/>
</dbReference>
<evidence type="ECO:0000259" key="1">
    <source>
        <dbReference type="Pfam" id="PF03465"/>
    </source>
</evidence>
<dbReference type="InterPro" id="IPR041374">
    <property type="entry name" value="BaeRF_family12"/>
</dbReference>
<gene>
    <name evidence="2" type="ORF">ENN04_04040</name>
</gene>
<dbReference type="InterPro" id="IPR029064">
    <property type="entry name" value="Ribosomal_eL30-like_sf"/>
</dbReference>
<sequence>MNNLKEALGILLKEQYAPYLVSSLYLRLAPEDRTDRKYLRVFKDMVKAQKENLELRGLERDVINSAVEDFERMEEFLSKPENLENCGGIALFSCSAKKVFVPIKLPYTYRNRLMVAPDPLVREIAAIDEKLGIIGVLLIDRKHVRFFLMDFEGIGEVSDFLEPLATRAHKFHSGGASLKGAQGTFRYSIPSRASAPNMVQHGIGEYRFHMKIQEEKHRLFKIANDALMEAWKENKFNKLVIGSIREDIREIENHLHPYLLNMLVGYVRINPSEATEHTVRNAVLELLWQKDREQEEELVNTLLDLEGKGLAVEGLSKVLEQLYMGNVKTLLVAENFERSGYFCPVSHIPVLEPKCPTEEEPYPVEDIVDEVIELALEERAIVEVIVREDLQKKFDGVGAFLRWKI</sequence>
<dbReference type="AlphaFoldDB" id="A0A7C5SYT0"/>
<dbReference type="Gene3D" id="3.30.420.60">
    <property type="entry name" value="eRF1 domain 2"/>
    <property type="match status" value="1"/>
</dbReference>
<evidence type="ECO:0000313" key="2">
    <source>
        <dbReference type="EMBL" id="HHO73789.1"/>
    </source>
</evidence>
<feature type="domain" description="eRF1" evidence="1">
    <location>
        <begin position="294"/>
        <end position="405"/>
    </location>
</feature>
<accession>A0A7C5SYT0</accession>
<dbReference type="Pfam" id="PF03465">
    <property type="entry name" value="eRF1_3"/>
    <property type="match status" value="1"/>
</dbReference>
<proteinExistence type="predicted"/>
<organism evidence="2">
    <name type="scientific">Thermocrinis ruber</name>
    <dbReference type="NCBI Taxonomy" id="75906"/>
    <lineage>
        <taxon>Bacteria</taxon>
        <taxon>Pseudomonadati</taxon>
        <taxon>Aquificota</taxon>
        <taxon>Aquificia</taxon>
        <taxon>Aquificales</taxon>
        <taxon>Aquificaceae</taxon>
        <taxon>Thermocrinis</taxon>
    </lineage>
</organism>
<protein>
    <submittedName>
        <fullName evidence="2">Peptide chain release factor 1</fullName>
    </submittedName>
</protein>
<dbReference type="InterPro" id="IPR005142">
    <property type="entry name" value="eRF1_3"/>
</dbReference>
<reference evidence="2" key="1">
    <citation type="journal article" date="2020" name="mSystems">
        <title>Genome- and Community-Level Interaction Insights into Carbon Utilization and Element Cycling Functions of Hydrothermarchaeota in Hydrothermal Sediment.</title>
        <authorList>
            <person name="Zhou Z."/>
            <person name="Liu Y."/>
            <person name="Xu W."/>
            <person name="Pan J."/>
            <person name="Luo Z.H."/>
            <person name="Li M."/>
        </authorList>
    </citation>
    <scope>NUCLEOTIDE SEQUENCE [LARGE SCALE GENOMIC DNA]</scope>
    <source>
        <strain evidence="2">SpSt-114</strain>
    </source>
</reference>
<comment type="caution">
    <text evidence="2">The sequence shown here is derived from an EMBL/GenBank/DDBJ whole genome shotgun (WGS) entry which is preliminary data.</text>
</comment>
<dbReference type="SUPFAM" id="SSF55315">
    <property type="entry name" value="L30e-like"/>
    <property type="match status" value="1"/>
</dbReference>
<dbReference type="Gene3D" id="3.30.1330.30">
    <property type="match status" value="1"/>
</dbReference>